<dbReference type="PATRIC" id="fig|1612624.7.peg.657"/>
<dbReference type="Proteomes" id="UP000093111">
    <property type="component" value="Unassembled WGS sequence"/>
</dbReference>
<proteinExistence type="predicted"/>
<evidence type="ECO:0000313" key="2">
    <source>
        <dbReference type="Proteomes" id="UP000093111"/>
    </source>
</evidence>
<dbReference type="RefSeq" id="WP_068951580.1">
    <property type="nucleotide sequence ID" value="NZ_LGLV01000004.1"/>
</dbReference>
<keyword evidence="2" id="KW-1185">Reference proteome</keyword>
<organism evidence="1 2">
    <name type="scientific">Pararhizobium polonicum</name>
    <dbReference type="NCBI Taxonomy" id="1612624"/>
    <lineage>
        <taxon>Bacteria</taxon>
        <taxon>Pseudomonadati</taxon>
        <taxon>Pseudomonadota</taxon>
        <taxon>Alphaproteobacteria</taxon>
        <taxon>Hyphomicrobiales</taxon>
        <taxon>Rhizobiaceae</taxon>
        <taxon>Rhizobium/Agrobacterium group</taxon>
        <taxon>Pararhizobium</taxon>
    </lineage>
</organism>
<protein>
    <submittedName>
        <fullName evidence="1">Uncharacterized protein</fullName>
    </submittedName>
</protein>
<sequence>MIFNLLKSNRDDAADTGTYADGAFELPAIEIKSEPRRLRGHVAHQRDYGSDRTIAPIPAGLA</sequence>
<name>A0A1C7P651_9HYPH</name>
<comment type="caution">
    <text evidence="1">The sequence shown here is derived from an EMBL/GenBank/DDBJ whole genome shotgun (WGS) entry which is preliminary data.</text>
</comment>
<accession>A0A1C7P651</accession>
<gene>
    <name evidence="1" type="ORF">ADU59_03165</name>
</gene>
<reference evidence="1 2" key="1">
    <citation type="journal article" date="2016" name="Syst. Appl. Microbiol.">
        <title>Pararhizobium polonicum sp. nov. isolated from tumors on stone fruit rootstocks.</title>
        <authorList>
            <person name="Pulawska J."/>
            <person name="Kuzmanovic N."/>
            <person name="Willems A."/>
            <person name="Pothier J.F."/>
        </authorList>
    </citation>
    <scope>NUCLEOTIDE SEQUENCE [LARGE SCALE GENOMIC DNA]</scope>
    <source>
        <strain evidence="1 2">F5.1</strain>
    </source>
</reference>
<evidence type="ECO:0000313" key="1">
    <source>
        <dbReference type="EMBL" id="OBZ96753.1"/>
    </source>
</evidence>
<dbReference type="EMBL" id="LGLV01000004">
    <property type="protein sequence ID" value="OBZ96753.1"/>
    <property type="molecule type" value="Genomic_DNA"/>
</dbReference>
<dbReference type="AlphaFoldDB" id="A0A1C7P651"/>
<dbReference type="OrthoDB" id="8401977at2"/>